<dbReference type="EMBL" id="KQ242377">
    <property type="protein sequence ID" value="KNC79039.1"/>
    <property type="molecule type" value="Genomic_DNA"/>
</dbReference>
<evidence type="ECO:0000313" key="2">
    <source>
        <dbReference type="EMBL" id="KNC79039.1"/>
    </source>
</evidence>
<dbReference type="AlphaFoldDB" id="A0A0L0FQQ1"/>
<evidence type="ECO:0000313" key="3">
    <source>
        <dbReference type="Proteomes" id="UP000054560"/>
    </source>
</evidence>
<dbReference type="Proteomes" id="UP000054560">
    <property type="component" value="Unassembled WGS sequence"/>
</dbReference>
<dbReference type="RefSeq" id="XP_014152941.1">
    <property type="nucleotide sequence ID" value="XM_014297466.1"/>
</dbReference>
<dbReference type="GeneID" id="25909057"/>
<reference evidence="2 3" key="1">
    <citation type="submission" date="2011-02" db="EMBL/GenBank/DDBJ databases">
        <title>The Genome Sequence of Sphaeroforma arctica JP610.</title>
        <authorList>
            <consortium name="The Broad Institute Genome Sequencing Platform"/>
            <person name="Russ C."/>
            <person name="Cuomo C."/>
            <person name="Young S.K."/>
            <person name="Zeng Q."/>
            <person name="Gargeya S."/>
            <person name="Alvarado L."/>
            <person name="Berlin A."/>
            <person name="Chapman S.B."/>
            <person name="Chen Z."/>
            <person name="Freedman E."/>
            <person name="Gellesch M."/>
            <person name="Goldberg J."/>
            <person name="Griggs A."/>
            <person name="Gujja S."/>
            <person name="Heilman E."/>
            <person name="Heiman D."/>
            <person name="Howarth C."/>
            <person name="Mehta T."/>
            <person name="Neiman D."/>
            <person name="Pearson M."/>
            <person name="Roberts A."/>
            <person name="Saif S."/>
            <person name="Shea T."/>
            <person name="Shenoy N."/>
            <person name="Sisk P."/>
            <person name="Stolte C."/>
            <person name="Sykes S."/>
            <person name="White J."/>
            <person name="Yandava C."/>
            <person name="Burger G."/>
            <person name="Gray M.W."/>
            <person name="Holland P.W.H."/>
            <person name="King N."/>
            <person name="Lang F.B.F."/>
            <person name="Roger A.J."/>
            <person name="Ruiz-Trillo I."/>
            <person name="Haas B."/>
            <person name="Nusbaum C."/>
            <person name="Birren B."/>
        </authorList>
    </citation>
    <scope>NUCLEOTIDE SEQUENCE [LARGE SCALE GENOMIC DNA]</scope>
    <source>
        <strain evidence="2 3">JP610</strain>
    </source>
</reference>
<name>A0A0L0FQQ1_9EUKA</name>
<accession>A0A0L0FQQ1</accession>
<sequence>MVQRENSSCAYRLRQGLYSSTYNKSKGLGSEEPPTTNLGASLATEEPPTTNFDAAFAAEKPPTTNLDASLATEEPPTTNLGAPRATEEPSTTNPVAPLATEKPPTTNSGASLATEEPRTTNSGAPLATKKPPTALPDNSNALEGFDGLLCDEELNLGFLENSELPRKKLKEPTDMERETASCVHLITGQSATEDDAVRARLLVGVVRPSQPRYRTMMVLATENE</sequence>
<evidence type="ECO:0000256" key="1">
    <source>
        <dbReference type="SAM" id="MobiDB-lite"/>
    </source>
</evidence>
<feature type="region of interest" description="Disordered" evidence="1">
    <location>
        <begin position="21"/>
        <end position="139"/>
    </location>
</feature>
<proteinExistence type="predicted"/>
<keyword evidence="3" id="KW-1185">Reference proteome</keyword>
<protein>
    <submittedName>
        <fullName evidence="2">Uncharacterized protein</fullName>
    </submittedName>
</protein>
<organism evidence="2 3">
    <name type="scientific">Sphaeroforma arctica JP610</name>
    <dbReference type="NCBI Taxonomy" id="667725"/>
    <lineage>
        <taxon>Eukaryota</taxon>
        <taxon>Ichthyosporea</taxon>
        <taxon>Ichthyophonida</taxon>
        <taxon>Sphaeroforma</taxon>
    </lineage>
</organism>
<gene>
    <name evidence="2" type="ORF">SARC_08553</name>
</gene>